<dbReference type="RefSeq" id="WP_187711623.1">
    <property type="nucleotide sequence ID" value="NZ_CP060820.1"/>
</dbReference>
<organism evidence="1 2">
    <name type="scientific">Agrilutibacter terrestris</name>
    <dbReference type="NCBI Taxonomy" id="2865112"/>
    <lineage>
        <taxon>Bacteria</taxon>
        <taxon>Pseudomonadati</taxon>
        <taxon>Pseudomonadota</taxon>
        <taxon>Gammaproteobacteria</taxon>
        <taxon>Lysobacterales</taxon>
        <taxon>Lysobacteraceae</taxon>
        <taxon>Agrilutibacter</taxon>
    </lineage>
</organism>
<sequence length="119" mass="12937">MYGFPADLDLSPALGQETTQLCVGPYDLQFSFGTVAFAIQSKVEIWRGGDPAGIWEAGGWPDPAFYQVLNTALLAFAVLDPKRLSLRLANGLELLLLDTSEQYESMQIYVGGLDGAHII</sequence>
<name>A0A7H0FVW4_9GAMM</name>
<dbReference type="EMBL" id="CP060820">
    <property type="protein sequence ID" value="QNP40180.1"/>
    <property type="molecule type" value="Genomic_DNA"/>
</dbReference>
<keyword evidence="2" id="KW-1185">Reference proteome</keyword>
<dbReference type="KEGG" id="lsx:H8B22_11875"/>
<evidence type="ECO:0000313" key="2">
    <source>
        <dbReference type="Proteomes" id="UP000516018"/>
    </source>
</evidence>
<gene>
    <name evidence="1" type="ORF">H8B22_11875</name>
</gene>
<proteinExistence type="predicted"/>
<protein>
    <submittedName>
        <fullName evidence="1">Uncharacterized protein</fullName>
    </submittedName>
</protein>
<reference evidence="1 2" key="1">
    <citation type="submission" date="2020-08" db="EMBL/GenBank/DDBJ databases">
        <title>Lysobacter sp. II4 sp. nov., isolated from soil.</title>
        <authorList>
            <person name="Woo C.Y."/>
            <person name="Kim J."/>
        </authorList>
    </citation>
    <scope>NUCLEOTIDE SEQUENCE [LARGE SCALE GENOMIC DNA]</scope>
    <source>
        <strain evidence="1 2">II4</strain>
    </source>
</reference>
<dbReference type="Proteomes" id="UP000516018">
    <property type="component" value="Chromosome"/>
</dbReference>
<evidence type="ECO:0000313" key="1">
    <source>
        <dbReference type="EMBL" id="QNP40180.1"/>
    </source>
</evidence>
<dbReference type="AlphaFoldDB" id="A0A7H0FVW4"/>
<accession>A0A7H0FVW4</accession>